<keyword evidence="4" id="KW-0472">Membrane</keyword>
<evidence type="ECO:0000256" key="3">
    <source>
        <dbReference type="ARBA" id="ARBA00023180"/>
    </source>
</evidence>
<name>A0AAD3H9R7_9STRA</name>
<dbReference type="Gene3D" id="4.10.470.20">
    <property type="match status" value="2"/>
</dbReference>
<keyword evidence="3" id="KW-0325">Glycoprotein</keyword>
<gene>
    <name evidence="6" type="ORF">CTEN210_12101</name>
</gene>
<comment type="caution">
    <text evidence="6">The sequence shown here is derived from an EMBL/GenBank/DDBJ whole genome shotgun (WGS) entry which is preliminary data.</text>
</comment>
<accession>A0AAD3H9R7</accession>
<dbReference type="EMBL" id="BLLK01000051">
    <property type="protein sequence ID" value="GFH55625.1"/>
    <property type="molecule type" value="Genomic_DNA"/>
</dbReference>
<protein>
    <recommendedName>
        <fullName evidence="5">LNR domain-containing protein</fullName>
    </recommendedName>
</protein>
<keyword evidence="1" id="KW-0677">Repeat</keyword>
<feature type="domain" description="LNR" evidence="5">
    <location>
        <begin position="118"/>
        <end position="156"/>
    </location>
</feature>
<evidence type="ECO:0000313" key="7">
    <source>
        <dbReference type="Proteomes" id="UP001054902"/>
    </source>
</evidence>
<dbReference type="InterPro" id="IPR000800">
    <property type="entry name" value="Notch_dom"/>
</dbReference>
<dbReference type="Proteomes" id="UP001054902">
    <property type="component" value="Unassembled WGS sequence"/>
</dbReference>
<feature type="transmembrane region" description="Helical" evidence="4">
    <location>
        <begin position="12"/>
        <end position="31"/>
    </location>
</feature>
<evidence type="ECO:0000256" key="4">
    <source>
        <dbReference type="SAM" id="Phobius"/>
    </source>
</evidence>
<dbReference type="Pfam" id="PF00066">
    <property type="entry name" value="Notch"/>
    <property type="match status" value="2"/>
</dbReference>
<keyword evidence="4" id="KW-0812">Transmembrane</keyword>
<dbReference type="PRINTS" id="PR01452">
    <property type="entry name" value="LNOTCHREPEAT"/>
</dbReference>
<evidence type="ECO:0000259" key="5">
    <source>
        <dbReference type="SMART" id="SM00004"/>
    </source>
</evidence>
<dbReference type="SMART" id="SM00004">
    <property type="entry name" value="NL"/>
    <property type="match status" value="3"/>
</dbReference>
<evidence type="ECO:0000256" key="1">
    <source>
        <dbReference type="ARBA" id="ARBA00022737"/>
    </source>
</evidence>
<reference evidence="6 7" key="1">
    <citation type="journal article" date="2021" name="Sci. Rep.">
        <title>The genome of the diatom Chaetoceros tenuissimus carries an ancient integrated fragment of an extant virus.</title>
        <authorList>
            <person name="Hongo Y."/>
            <person name="Kimura K."/>
            <person name="Takaki Y."/>
            <person name="Yoshida Y."/>
            <person name="Baba S."/>
            <person name="Kobayashi G."/>
            <person name="Nagasaki K."/>
            <person name="Hano T."/>
            <person name="Tomaru Y."/>
        </authorList>
    </citation>
    <scope>NUCLEOTIDE SEQUENCE [LARGE SCALE GENOMIC DNA]</scope>
    <source>
        <strain evidence="6 7">NIES-3715</strain>
    </source>
</reference>
<evidence type="ECO:0000313" key="6">
    <source>
        <dbReference type="EMBL" id="GFH55625.1"/>
    </source>
</evidence>
<proteinExistence type="predicted"/>
<dbReference type="Gene3D" id="3.30.300.320">
    <property type="match status" value="1"/>
</dbReference>
<dbReference type="AlphaFoldDB" id="A0AAD3H9R7"/>
<evidence type="ECO:0000256" key="2">
    <source>
        <dbReference type="ARBA" id="ARBA00023157"/>
    </source>
</evidence>
<keyword evidence="2" id="KW-1015">Disulfide bond</keyword>
<keyword evidence="4" id="KW-1133">Transmembrane helix</keyword>
<keyword evidence="7" id="KW-1185">Reference proteome</keyword>
<sequence length="328" mass="36311">MKKNLKAKRAKFVSFVLVLGVIGTAIGFLIVHKEVTKKKVVCELDNKEEELGNGVCNLNYNTKVCKWDGGDCAELNKKKEKYPGCSFSVIFSSWGDGRCDTFYNTESCDWDAGDCDFLYNSLVNCTVPYPMLFGNDICDGGVYNTEVCGFDGGDCSMLNEKYPLCTFANDTYWAGRFGNGICERSINSEECGFDDGDCTEFNEKYPDCDVSIPSDVGDGECDNWGEYNTEACGFDGGDCTEFNEKYPDCDVSIPSDVGDGECDNWGEYNTEACGFDGGDCLEFNEKYPNCTAYAMVSVMIIFHFTTLKHVGSMEEIVHSFGILLPIEC</sequence>
<feature type="domain" description="LNR" evidence="5">
    <location>
        <begin position="35"/>
        <end position="73"/>
    </location>
</feature>
<feature type="domain" description="LNR" evidence="5">
    <location>
        <begin position="158"/>
        <end position="199"/>
    </location>
</feature>
<organism evidence="6 7">
    <name type="scientific">Chaetoceros tenuissimus</name>
    <dbReference type="NCBI Taxonomy" id="426638"/>
    <lineage>
        <taxon>Eukaryota</taxon>
        <taxon>Sar</taxon>
        <taxon>Stramenopiles</taxon>
        <taxon>Ochrophyta</taxon>
        <taxon>Bacillariophyta</taxon>
        <taxon>Coscinodiscophyceae</taxon>
        <taxon>Chaetocerotophycidae</taxon>
        <taxon>Chaetocerotales</taxon>
        <taxon>Chaetocerotaceae</taxon>
        <taxon>Chaetoceros</taxon>
    </lineage>
</organism>